<sequence>MTSFRSRACCGTPVSTASPQELHGRTSILYWAQDACCTESTAEQIHRSWATFIWRSSMERTRRSNLFLSLEA</sequence>
<gene>
    <name evidence="1" type="ORF">HPB47_002692</name>
</gene>
<accession>A0AC60PKR0</accession>
<comment type="caution">
    <text evidence="1">The sequence shown here is derived from an EMBL/GenBank/DDBJ whole genome shotgun (WGS) entry which is preliminary data.</text>
</comment>
<organism evidence="1 2">
    <name type="scientific">Ixodes persulcatus</name>
    <name type="common">Taiga tick</name>
    <dbReference type="NCBI Taxonomy" id="34615"/>
    <lineage>
        <taxon>Eukaryota</taxon>
        <taxon>Metazoa</taxon>
        <taxon>Ecdysozoa</taxon>
        <taxon>Arthropoda</taxon>
        <taxon>Chelicerata</taxon>
        <taxon>Arachnida</taxon>
        <taxon>Acari</taxon>
        <taxon>Parasitiformes</taxon>
        <taxon>Ixodida</taxon>
        <taxon>Ixodoidea</taxon>
        <taxon>Ixodidae</taxon>
        <taxon>Ixodinae</taxon>
        <taxon>Ixodes</taxon>
    </lineage>
</organism>
<dbReference type="Proteomes" id="UP000805193">
    <property type="component" value="Unassembled WGS sequence"/>
</dbReference>
<evidence type="ECO:0000313" key="2">
    <source>
        <dbReference type="Proteomes" id="UP000805193"/>
    </source>
</evidence>
<reference evidence="1 2" key="1">
    <citation type="journal article" date="2020" name="Cell">
        <title>Large-Scale Comparative Analyses of Tick Genomes Elucidate Their Genetic Diversity and Vector Capacities.</title>
        <authorList>
            <consortium name="Tick Genome and Microbiome Consortium (TIGMIC)"/>
            <person name="Jia N."/>
            <person name="Wang J."/>
            <person name="Shi W."/>
            <person name="Du L."/>
            <person name="Sun Y."/>
            <person name="Zhan W."/>
            <person name="Jiang J.F."/>
            <person name="Wang Q."/>
            <person name="Zhang B."/>
            <person name="Ji P."/>
            <person name="Bell-Sakyi L."/>
            <person name="Cui X.M."/>
            <person name="Yuan T.T."/>
            <person name="Jiang B.G."/>
            <person name="Yang W.F."/>
            <person name="Lam T.T."/>
            <person name="Chang Q.C."/>
            <person name="Ding S.J."/>
            <person name="Wang X.J."/>
            <person name="Zhu J.G."/>
            <person name="Ruan X.D."/>
            <person name="Zhao L."/>
            <person name="Wei J.T."/>
            <person name="Ye R.Z."/>
            <person name="Que T.C."/>
            <person name="Du C.H."/>
            <person name="Zhou Y.H."/>
            <person name="Cheng J.X."/>
            <person name="Dai P.F."/>
            <person name="Guo W.B."/>
            <person name="Han X.H."/>
            <person name="Huang E.J."/>
            <person name="Li L.F."/>
            <person name="Wei W."/>
            <person name="Gao Y.C."/>
            <person name="Liu J.Z."/>
            <person name="Shao H.Z."/>
            <person name="Wang X."/>
            <person name="Wang C.C."/>
            <person name="Yang T.C."/>
            <person name="Huo Q.B."/>
            <person name="Li W."/>
            <person name="Chen H.Y."/>
            <person name="Chen S.E."/>
            <person name="Zhou L.G."/>
            <person name="Ni X.B."/>
            <person name="Tian J.H."/>
            <person name="Sheng Y."/>
            <person name="Liu T."/>
            <person name="Pan Y.S."/>
            <person name="Xia L.Y."/>
            <person name="Li J."/>
            <person name="Zhao F."/>
            <person name="Cao W.C."/>
        </authorList>
    </citation>
    <scope>NUCLEOTIDE SEQUENCE [LARGE SCALE GENOMIC DNA]</scope>
    <source>
        <strain evidence="1">Iper-2018</strain>
    </source>
</reference>
<name>A0AC60PKR0_IXOPE</name>
<proteinExistence type="predicted"/>
<evidence type="ECO:0000313" key="1">
    <source>
        <dbReference type="EMBL" id="KAG0421432.1"/>
    </source>
</evidence>
<keyword evidence="2" id="KW-1185">Reference proteome</keyword>
<dbReference type="EMBL" id="JABSTQ010010369">
    <property type="protein sequence ID" value="KAG0421432.1"/>
    <property type="molecule type" value="Genomic_DNA"/>
</dbReference>
<protein>
    <submittedName>
        <fullName evidence="1">Uncharacterized protein</fullName>
    </submittedName>
</protein>